<dbReference type="PROSITE" id="PS51360">
    <property type="entry name" value="PLUS3"/>
    <property type="match status" value="1"/>
</dbReference>
<dbReference type="SUPFAM" id="SSF55277">
    <property type="entry name" value="GYF domain"/>
    <property type="match status" value="1"/>
</dbReference>
<dbReference type="InterPro" id="IPR004343">
    <property type="entry name" value="Plus-3_dom"/>
</dbReference>
<reference evidence="9" key="1">
    <citation type="submission" date="2025-08" db="UniProtKB">
        <authorList>
            <consortium name="RefSeq"/>
        </authorList>
    </citation>
    <scope>IDENTIFICATION</scope>
    <source>
        <tissue evidence="9">Young leaves</tissue>
    </source>
</reference>
<proteinExistence type="predicted"/>
<keyword evidence="1" id="KW-0479">Metal-binding</keyword>
<evidence type="ECO:0000256" key="2">
    <source>
        <dbReference type="ARBA" id="ARBA00022771"/>
    </source>
</evidence>
<dbReference type="InterPro" id="IPR001965">
    <property type="entry name" value="Znf_PHD"/>
</dbReference>
<dbReference type="GO" id="GO:0008270">
    <property type="term" value="F:zinc ion binding"/>
    <property type="evidence" value="ECO:0007669"/>
    <property type="project" value="UniProtKB-KW"/>
</dbReference>
<evidence type="ECO:0000256" key="1">
    <source>
        <dbReference type="ARBA" id="ARBA00022723"/>
    </source>
</evidence>
<dbReference type="InterPro" id="IPR036885">
    <property type="entry name" value="SWIB_MDM2_dom_sf"/>
</dbReference>
<dbReference type="SUPFAM" id="SSF47592">
    <property type="entry name" value="SWIB/MDM2 domain"/>
    <property type="match status" value="1"/>
</dbReference>
<organism evidence="8 9">
    <name type="scientific">Cucurbita maxima</name>
    <name type="common">Pumpkin</name>
    <name type="synonym">Winter squash</name>
    <dbReference type="NCBI Taxonomy" id="3661"/>
    <lineage>
        <taxon>Eukaryota</taxon>
        <taxon>Viridiplantae</taxon>
        <taxon>Streptophyta</taxon>
        <taxon>Embryophyta</taxon>
        <taxon>Tracheophyta</taxon>
        <taxon>Spermatophyta</taxon>
        <taxon>Magnoliopsida</taxon>
        <taxon>eudicotyledons</taxon>
        <taxon>Gunneridae</taxon>
        <taxon>Pentapetalae</taxon>
        <taxon>rosids</taxon>
        <taxon>fabids</taxon>
        <taxon>Cucurbitales</taxon>
        <taxon>Cucurbitaceae</taxon>
        <taxon>Cucurbiteae</taxon>
        <taxon>Cucurbita</taxon>
    </lineage>
</organism>
<keyword evidence="3" id="KW-0862">Zinc</keyword>
<feature type="domain" description="Plus3" evidence="6">
    <location>
        <begin position="356"/>
        <end position="484"/>
    </location>
</feature>
<dbReference type="InterPro" id="IPR003121">
    <property type="entry name" value="SWIB_MDM2_domain"/>
</dbReference>
<dbReference type="InterPro" id="IPR058668">
    <property type="entry name" value="NERD_dom"/>
</dbReference>
<dbReference type="Proteomes" id="UP000504608">
    <property type="component" value="Unplaced"/>
</dbReference>
<dbReference type="SUPFAM" id="SSF159042">
    <property type="entry name" value="Plus3-like"/>
    <property type="match status" value="1"/>
</dbReference>
<dbReference type="Gene3D" id="3.30.1490.40">
    <property type="match status" value="1"/>
</dbReference>
<dbReference type="GO" id="GO:0003677">
    <property type="term" value="F:DNA binding"/>
    <property type="evidence" value="ECO:0007669"/>
    <property type="project" value="InterPro"/>
</dbReference>
<evidence type="ECO:0000259" key="5">
    <source>
        <dbReference type="PROSITE" id="PS50829"/>
    </source>
</evidence>
<dbReference type="PANTHER" id="PTHR46851:SF23">
    <property type="entry name" value="SWIB_MDM2 DOMAIN-CONTAINING PROTEIN"/>
    <property type="match status" value="1"/>
</dbReference>
<evidence type="ECO:0000256" key="3">
    <source>
        <dbReference type="ARBA" id="ARBA00022833"/>
    </source>
</evidence>
<dbReference type="Gene3D" id="3.90.70.200">
    <property type="entry name" value="Plus-3 domain"/>
    <property type="match status" value="1"/>
</dbReference>
<dbReference type="InterPro" id="IPR045894">
    <property type="entry name" value="At5g08430-like"/>
</dbReference>
<feature type="domain" description="DM2" evidence="7">
    <location>
        <begin position="224"/>
        <end position="304"/>
    </location>
</feature>
<gene>
    <name evidence="9" type="primary">LOC111482736</name>
</gene>
<name>A0A6J1JAH4_CUCMA</name>
<dbReference type="CDD" id="cd10567">
    <property type="entry name" value="SWIB-MDM2_like"/>
    <property type="match status" value="1"/>
</dbReference>
<dbReference type="CDD" id="cd15568">
    <property type="entry name" value="PHD5_NSD"/>
    <property type="match status" value="1"/>
</dbReference>
<dbReference type="InterPro" id="IPR003169">
    <property type="entry name" value="GYF"/>
</dbReference>
<evidence type="ECO:0000313" key="9">
    <source>
        <dbReference type="RefSeq" id="XP_022984438.1"/>
    </source>
</evidence>
<dbReference type="KEGG" id="cmax:111482736"/>
<dbReference type="Gene3D" id="3.30.40.10">
    <property type="entry name" value="Zinc/RING finger domain, C3HC4 (zinc finger)"/>
    <property type="match status" value="1"/>
</dbReference>
<dbReference type="GeneID" id="111482736"/>
<dbReference type="InterPro" id="IPR036128">
    <property type="entry name" value="Plus3-like_sf"/>
</dbReference>
<dbReference type="SUPFAM" id="SSF57903">
    <property type="entry name" value="FYVE/PHD zinc finger"/>
    <property type="match status" value="1"/>
</dbReference>
<dbReference type="Pfam" id="PF22908">
    <property type="entry name" value="PHD_NSD"/>
    <property type="match status" value="1"/>
</dbReference>
<keyword evidence="8" id="KW-1185">Reference proteome</keyword>
<dbReference type="PROSITE" id="PS50829">
    <property type="entry name" value="GYF"/>
    <property type="match status" value="1"/>
</dbReference>
<dbReference type="Pfam" id="PF25980">
    <property type="entry name" value="NERD_plant"/>
    <property type="match status" value="1"/>
</dbReference>
<evidence type="ECO:0000313" key="8">
    <source>
        <dbReference type="Proteomes" id="UP000504608"/>
    </source>
</evidence>
<feature type="domain" description="GYF" evidence="5">
    <location>
        <begin position="683"/>
        <end position="737"/>
    </location>
</feature>
<feature type="region of interest" description="Disordered" evidence="4">
    <location>
        <begin position="303"/>
        <end position="335"/>
    </location>
</feature>
<evidence type="ECO:0000259" key="7">
    <source>
        <dbReference type="PROSITE" id="PS51925"/>
    </source>
</evidence>
<keyword evidence="2" id="KW-0863">Zinc-finger</keyword>
<dbReference type="Gene3D" id="1.10.245.10">
    <property type="entry name" value="SWIB/MDM2 domain"/>
    <property type="match status" value="1"/>
</dbReference>
<dbReference type="Pfam" id="PF02201">
    <property type="entry name" value="SWIB"/>
    <property type="match status" value="1"/>
</dbReference>
<dbReference type="RefSeq" id="XP_022984438.1">
    <property type="nucleotide sequence ID" value="XM_023128670.1"/>
</dbReference>
<dbReference type="PANTHER" id="PTHR46851">
    <property type="entry name" value="OS01G0884500 PROTEIN"/>
    <property type="match status" value="1"/>
</dbReference>
<dbReference type="InterPro" id="IPR011011">
    <property type="entry name" value="Znf_FYVE_PHD"/>
</dbReference>
<protein>
    <submittedName>
        <fullName evidence="9">Uncharacterized protein At5g08430-like</fullName>
    </submittedName>
</protein>
<dbReference type="OrthoDB" id="1870062at2759"/>
<evidence type="ECO:0000256" key="4">
    <source>
        <dbReference type="SAM" id="MobiDB-lite"/>
    </source>
</evidence>
<evidence type="ECO:0000259" key="6">
    <source>
        <dbReference type="PROSITE" id="PS51360"/>
    </source>
</evidence>
<sequence length="742" mass="86105">MVKKKCTRKEEIGEDFCFICKDGGLLRFCDFKDCLKAYHPECVGREDSSVESEDRWTCDWHACFLCHKTSKFRCVGCPQAVCGRCIFNAEFVRVRGWRGFCNHCLQLTLLIEDGKDVDIDGTKVDFNDRETYEFLFKEYWELMKKKQGLTAELVYMASNLLKKGRNFRNEIEESEEDTDEYEISSDYEELVDTEEGHKLVRKCKRSKEKLCTTRKKMKSSDQKFIGWGSKPVIEFLSKIGKDTRKKMSQHDVTSIITIYCKENKLFHPLKKKKIICDAKLQAVFGRKSMNVNTVHKHLTAHFAENMEQSSDDESTSSIEEKDDNSSMACKKPRKLISDRKPAEQELSDVSHTCSAAIISANIKLVYLKRSLVERLLENPECFEGKMIGSFIRVKSDPNDYSQKNSYQLLQVTGIMIDSSNTEKQEILLQVTYRLDYIPIYNLSDDDFCEDECEDLRQRMKNGLLKNPTVMELYEKAKSLHEDITKHWITEELARLQTCIDHANEKGWRRELFEYMEKRLLLQKSSEQARLIHELPEVIADILEPTFDDLLKQNEQENHMLVDGRDDRKVATAAMVEECLIGMQTISEKQQHFEVSTCKGFAKKSCVSAAEFQPHKEQHQSILPKKHAYSKPLLSSIKRQSEYINIQKSKFKSKRASDVELIELSDNEDLKAEDKMQTSENPNFSLWYCASPQGETRGPLPLSLLKQWRDRSSFELKCKVWKNGQSSQEGIPLSDAIRLFFPE</sequence>
<dbReference type="InterPro" id="IPR055198">
    <property type="entry name" value="NSD_PHD"/>
</dbReference>
<dbReference type="InterPro" id="IPR035445">
    <property type="entry name" value="GYF-like_dom_sf"/>
</dbReference>
<dbReference type="Pfam" id="PF03126">
    <property type="entry name" value="Plus-3"/>
    <property type="match status" value="1"/>
</dbReference>
<dbReference type="PROSITE" id="PS51925">
    <property type="entry name" value="SWIB_MDM2"/>
    <property type="match status" value="1"/>
</dbReference>
<accession>A0A6J1JAH4</accession>
<dbReference type="AlphaFoldDB" id="A0A6J1JAH4"/>
<dbReference type="InterPro" id="IPR013083">
    <property type="entry name" value="Znf_RING/FYVE/PHD"/>
</dbReference>
<dbReference type="SMART" id="SM00249">
    <property type="entry name" value="PHD"/>
    <property type="match status" value="1"/>
</dbReference>
<dbReference type="SMART" id="SM00719">
    <property type="entry name" value="Plus3"/>
    <property type="match status" value="1"/>
</dbReference>